<name>D3S339_FERPA</name>
<dbReference type="HOGENOM" id="CLU_2534516_0_0_2"/>
<reference evidence="2" key="1">
    <citation type="submission" date="2010-02" db="EMBL/GenBank/DDBJ databases">
        <title>Complete sequence of Ferroglobus placidus DSM 10642.</title>
        <authorList>
            <consortium name="US DOE Joint Genome Institute"/>
            <person name="Lucas S."/>
            <person name="Copeland A."/>
            <person name="Lapidus A."/>
            <person name="Cheng J.-F."/>
            <person name="Bruce D."/>
            <person name="Goodwin L."/>
            <person name="Pitluck S."/>
            <person name="Saunders E."/>
            <person name="Brettin T."/>
            <person name="Detter J.C."/>
            <person name="Han C."/>
            <person name="Tapia R."/>
            <person name="Larimer F."/>
            <person name="Land M."/>
            <person name="Hauser L."/>
            <person name="Kyrpides N."/>
            <person name="Ivanova N."/>
            <person name="Holmes D."/>
            <person name="Lovley D."/>
            <person name="Kyrpides N."/>
            <person name="Anderson I.J."/>
            <person name="Woyke T."/>
        </authorList>
    </citation>
    <scope>NUCLEOTIDE SEQUENCE [LARGE SCALE GENOMIC DNA]</scope>
    <source>
        <strain evidence="2">DSM 10642 / AEDII12DO</strain>
    </source>
</reference>
<organism evidence="1 2">
    <name type="scientific">Ferroglobus placidus (strain DSM 10642 / AEDII12DO)</name>
    <dbReference type="NCBI Taxonomy" id="589924"/>
    <lineage>
        <taxon>Archaea</taxon>
        <taxon>Methanobacteriati</taxon>
        <taxon>Methanobacteriota</taxon>
        <taxon>Archaeoglobi</taxon>
        <taxon>Archaeoglobales</taxon>
        <taxon>Archaeoglobaceae</taxon>
        <taxon>Ferroglobus</taxon>
    </lineage>
</organism>
<evidence type="ECO:0000313" key="2">
    <source>
        <dbReference type="Proteomes" id="UP000002613"/>
    </source>
</evidence>
<dbReference type="STRING" id="589924.Ferp_0498"/>
<protein>
    <submittedName>
        <fullName evidence="1">Uncharacterized protein</fullName>
    </submittedName>
</protein>
<dbReference type="PaxDb" id="589924-Ferp_0498"/>
<accession>D3S339</accession>
<dbReference type="Proteomes" id="UP000002613">
    <property type="component" value="Chromosome"/>
</dbReference>
<dbReference type="EMBL" id="CP001899">
    <property type="protein sequence ID" value="ADC64672.1"/>
    <property type="molecule type" value="Genomic_DNA"/>
</dbReference>
<dbReference type="AlphaFoldDB" id="D3S339"/>
<proteinExistence type="predicted"/>
<gene>
    <name evidence="1" type="ordered locus">Ferp_0498</name>
</gene>
<dbReference type="KEGG" id="fpl:Ferp_0498"/>
<evidence type="ECO:0000313" key="1">
    <source>
        <dbReference type="EMBL" id="ADC64672.1"/>
    </source>
</evidence>
<keyword evidence="2" id="KW-1185">Reference proteome</keyword>
<sequence>MEVVDLENKETVGYVCGKQIVVPECPFCGRPHFHGHTGEKIGEVAGRVSHCMEGHYLIRIEDKECLSEKEIVKRALGKKNGLR</sequence>
<reference evidence="1 2" key="2">
    <citation type="journal article" date="2011" name="Stand. Genomic Sci.">
        <title>Complete genome sequence of Ferroglobus placidus AEDII12DO.</title>
        <authorList>
            <person name="Anderson I."/>
            <person name="Risso C."/>
            <person name="Holmes D."/>
            <person name="Lucas S."/>
            <person name="Copeland A."/>
            <person name="Lapidus A."/>
            <person name="Cheng J.F."/>
            <person name="Bruce D."/>
            <person name="Goodwin L."/>
            <person name="Pitluck S."/>
            <person name="Saunders E."/>
            <person name="Brettin T."/>
            <person name="Detter J.C."/>
            <person name="Han C."/>
            <person name="Tapia R."/>
            <person name="Larimer F."/>
            <person name="Land M."/>
            <person name="Hauser L."/>
            <person name="Woyke T."/>
            <person name="Lovley D."/>
            <person name="Kyrpides N."/>
            <person name="Ivanova N."/>
        </authorList>
    </citation>
    <scope>NUCLEOTIDE SEQUENCE [LARGE SCALE GENOMIC DNA]</scope>
    <source>
        <strain evidence="2">DSM 10642 / AEDII12DO</strain>
    </source>
</reference>